<reference evidence="1" key="1">
    <citation type="submission" date="2023-05" db="EMBL/GenBank/DDBJ databases">
        <authorList>
            <consortium name="ELIXIR-Norway"/>
        </authorList>
    </citation>
    <scope>NUCLEOTIDE SEQUENCE</scope>
</reference>
<protein>
    <submittedName>
        <fullName evidence="1">Uncharacterized protein</fullName>
    </submittedName>
</protein>
<gene>
    <name evidence="1" type="ORF">MRATA1EN3_LOCUS13221</name>
</gene>
<dbReference type="Proteomes" id="UP001162501">
    <property type="component" value="Chromosome 23"/>
</dbReference>
<evidence type="ECO:0000313" key="1">
    <source>
        <dbReference type="EMBL" id="CAI9702008.1"/>
    </source>
</evidence>
<evidence type="ECO:0000313" key="2">
    <source>
        <dbReference type="Proteomes" id="UP001162501"/>
    </source>
</evidence>
<sequence length="99" mass="11069">MEKSRMNVPKGPDTLCFDKDEFMKVIPSVEKIEKILNSQHSKETSALEASSLDKSSMMGSLSSSFNPFSSIDKAMASSAGLCGQRWWRWLFLLRDCSGI</sequence>
<proteinExistence type="predicted"/>
<name>A0ACB0EMT2_RANTA</name>
<accession>A0ACB0EMT2</accession>
<dbReference type="EMBL" id="OX596107">
    <property type="protein sequence ID" value="CAI9702008.1"/>
    <property type="molecule type" value="Genomic_DNA"/>
</dbReference>
<organism evidence="1 2">
    <name type="scientific">Rangifer tarandus platyrhynchus</name>
    <name type="common">Svalbard reindeer</name>
    <dbReference type="NCBI Taxonomy" id="3082113"/>
    <lineage>
        <taxon>Eukaryota</taxon>
        <taxon>Metazoa</taxon>
        <taxon>Chordata</taxon>
        <taxon>Craniata</taxon>
        <taxon>Vertebrata</taxon>
        <taxon>Euteleostomi</taxon>
        <taxon>Mammalia</taxon>
        <taxon>Eutheria</taxon>
        <taxon>Laurasiatheria</taxon>
        <taxon>Artiodactyla</taxon>
        <taxon>Ruminantia</taxon>
        <taxon>Pecora</taxon>
        <taxon>Cervidae</taxon>
        <taxon>Odocoileinae</taxon>
        <taxon>Rangifer</taxon>
    </lineage>
</organism>